<keyword evidence="2" id="KW-0479">Metal-binding</keyword>
<evidence type="ECO:0000256" key="1">
    <source>
        <dbReference type="ARBA" id="ARBA00008950"/>
    </source>
</evidence>
<dbReference type="GO" id="GO:0016787">
    <property type="term" value="F:hydrolase activity"/>
    <property type="evidence" value="ECO:0007669"/>
    <property type="project" value="UniProtKB-UniRule"/>
</dbReference>
<name>A0A1H7XG66_9BACT</name>
<protein>
    <recommendedName>
        <fullName evidence="2">Phosphoesterase</fullName>
        <ecNumber evidence="2">3.1.4.-</ecNumber>
    </recommendedName>
</protein>
<dbReference type="InterPro" id="IPR000979">
    <property type="entry name" value="Phosphodiesterase_MJ0936/Vps29"/>
</dbReference>
<evidence type="ECO:0000256" key="2">
    <source>
        <dbReference type="RuleBase" id="RU362039"/>
    </source>
</evidence>
<comment type="cofactor">
    <cofactor evidence="2">
        <name>a divalent metal cation</name>
        <dbReference type="ChEBI" id="CHEBI:60240"/>
    </cofactor>
</comment>
<organism evidence="4 5">
    <name type="scientific">Syntrophus gentianae</name>
    <dbReference type="NCBI Taxonomy" id="43775"/>
    <lineage>
        <taxon>Bacteria</taxon>
        <taxon>Pseudomonadati</taxon>
        <taxon>Thermodesulfobacteriota</taxon>
        <taxon>Syntrophia</taxon>
        <taxon>Syntrophales</taxon>
        <taxon>Syntrophaceae</taxon>
        <taxon>Syntrophus</taxon>
    </lineage>
</organism>
<dbReference type="Gene3D" id="3.60.21.10">
    <property type="match status" value="1"/>
</dbReference>
<dbReference type="STRING" id="43775.SAMN04489760_11075"/>
<dbReference type="InterPro" id="IPR024654">
    <property type="entry name" value="Calcineurin-like_PHP_lpxH"/>
</dbReference>
<dbReference type="NCBIfam" id="TIGR00040">
    <property type="entry name" value="yfcE"/>
    <property type="match status" value="1"/>
</dbReference>
<evidence type="ECO:0000313" key="5">
    <source>
        <dbReference type="Proteomes" id="UP000198744"/>
    </source>
</evidence>
<dbReference type="EMBL" id="FOBS01000010">
    <property type="protein sequence ID" value="SEM32187.1"/>
    <property type="molecule type" value="Genomic_DNA"/>
</dbReference>
<evidence type="ECO:0000313" key="4">
    <source>
        <dbReference type="EMBL" id="SEM32187.1"/>
    </source>
</evidence>
<proteinExistence type="inferred from homology"/>
<dbReference type="InterPro" id="IPR029052">
    <property type="entry name" value="Metallo-depent_PP-like"/>
</dbReference>
<dbReference type="GO" id="GO:0046872">
    <property type="term" value="F:metal ion binding"/>
    <property type="evidence" value="ECO:0007669"/>
    <property type="project" value="UniProtKB-KW"/>
</dbReference>
<reference evidence="4 5" key="1">
    <citation type="submission" date="2016-10" db="EMBL/GenBank/DDBJ databases">
        <authorList>
            <person name="de Groot N.N."/>
        </authorList>
    </citation>
    <scope>NUCLEOTIDE SEQUENCE [LARGE SCALE GENOMIC DNA]</scope>
    <source>
        <strain evidence="4 5">DSM 8423</strain>
    </source>
</reference>
<sequence>MRIGVISDTHLPGYSNRLKKIVERYFSDVDLILHAGDLVDLGVLEVFGERPVKAVCGNMDPLSVRRVLPDRLILEIKGFRLGIMHGWGSGANLEEKLYSVLGPVDCLIYGHTHFPVNRKKEGVLFFNPGSALEKRYAPVNTVGILEIGEAITGNILKIEIEKEP</sequence>
<comment type="similarity">
    <text evidence="1 2">Belongs to the metallophosphoesterase superfamily. YfcE family.</text>
</comment>
<gene>
    <name evidence="4" type="ORF">SAMN04489760_11075</name>
</gene>
<dbReference type="RefSeq" id="WP_175476436.1">
    <property type="nucleotide sequence ID" value="NZ_FOBS01000010.1"/>
</dbReference>
<accession>A0A1H7XG66</accession>
<dbReference type="PANTHER" id="PTHR11124">
    <property type="entry name" value="VACUOLAR SORTING PROTEIN VPS29"/>
    <property type="match status" value="1"/>
</dbReference>
<keyword evidence="5" id="KW-1185">Reference proteome</keyword>
<evidence type="ECO:0000259" key="3">
    <source>
        <dbReference type="Pfam" id="PF12850"/>
    </source>
</evidence>
<feature type="domain" description="Calcineurin-like phosphoesterase" evidence="3">
    <location>
        <begin position="1"/>
        <end position="148"/>
    </location>
</feature>
<dbReference type="SUPFAM" id="SSF56300">
    <property type="entry name" value="Metallo-dependent phosphatases"/>
    <property type="match status" value="1"/>
</dbReference>
<dbReference type="Proteomes" id="UP000198744">
    <property type="component" value="Unassembled WGS sequence"/>
</dbReference>
<dbReference type="Pfam" id="PF12850">
    <property type="entry name" value="Metallophos_2"/>
    <property type="match status" value="1"/>
</dbReference>
<dbReference type="EC" id="3.1.4.-" evidence="2"/>
<dbReference type="AlphaFoldDB" id="A0A1H7XG66"/>